<dbReference type="Gene3D" id="2.60.120.1440">
    <property type="match status" value="1"/>
</dbReference>
<feature type="domain" description="FecR protein" evidence="2">
    <location>
        <begin position="176"/>
        <end position="269"/>
    </location>
</feature>
<protein>
    <submittedName>
        <fullName evidence="4">FecR family protein</fullName>
    </submittedName>
</protein>
<proteinExistence type="predicted"/>
<sequence length="386" mass="44007">MKISDQQYSLILDYISGELEEQARNDVELWIKSSDENKRAYHKVLKKTLYTQWSLKDVSINQDLELKKFERRLHAKTRFLSYAAVAASILILISVSVSILLDHPKSELDRIVAENTTISPGERGAELILSTGEIIDINTSKSQVKESNGSVIQIDSVSGIDYKSASIGSTKQIYNTLKTARGREFNIILSDGTKVWLNAESELRYPVQFAGDTRQVYLKGEGYFDVKSDKDIPFLVNSGGHQVKVYGTQFCVNTYDEAYIQTVLVEGSIGLKSSAIAKESRLKPGDLAVVDLITGDLDIKQVNVRPYVAWKDGDFVFEDENLESIMRRLERWYDVKVFFMNPETKFFRFTGDMKRYSRVEDLLYFIEETSNAKFEIKDNAILIMKK</sequence>
<organism evidence="4 5">
    <name type="scientific">Ancylomarina euxinus</name>
    <dbReference type="NCBI Taxonomy" id="2283627"/>
    <lineage>
        <taxon>Bacteria</taxon>
        <taxon>Pseudomonadati</taxon>
        <taxon>Bacteroidota</taxon>
        <taxon>Bacteroidia</taxon>
        <taxon>Marinilabiliales</taxon>
        <taxon>Marinifilaceae</taxon>
        <taxon>Ancylomarina</taxon>
    </lineage>
</organism>
<dbReference type="PANTHER" id="PTHR30273">
    <property type="entry name" value="PERIPLASMIC SIGNAL SENSOR AND SIGMA FACTOR ACTIVATOR FECR-RELATED"/>
    <property type="match status" value="1"/>
</dbReference>
<dbReference type="EMBL" id="QQWG01000013">
    <property type="protein sequence ID" value="RRG20418.1"/>
    <property type="molecule type" value="Genomic_DNA"/>
</dbReference>
<evidence type="ECO:0000259" key="2">
    <source>
        <dbReference type="Pfam" id="PF04773"/>
    </source>
</evidence>
<dbReference type="OrthoDB" id="1112340at2"/>
<gene>
    <name evidence="4" type="ORF">DWB61_12795</name>
</gene>
<dbReference type="InterPro" id="IPR032508">
    <property type="entry name" value="FecR_C"/>
</dbReference>
<dbReference type="RefSeq" id="WP_125031279.1">
    <property type="nucleotide sequence ID" value="NZ_JAPXVP010000011.1"/>
</dbReference>
<dbReference type="GO" id="GO:0016989">
    <property type="term" value="F:sigma factor antagonist activity"/>
    <property type="evidence" value="ECO:0007669"/>
    <property type="project" value="TreeGrafter"/>
</dbReference>
<dbReference type="Pfam" id="PF04773">
    <property type="entry name" value="FecR"/>
    <property type="match status" value="1"/>
</dbReference>
<dbReference type="PIRSF" id="PIRSF018266">
    <property type="entry name" value="FecR"/>
    <property type="match status" value="1"/>
</dbReference>
<dbReference type="Pfam" id="PF16344">
    <property type="entry name" value="FecR_C"/>
    <property type="match status" value="1"/>
</dbReference>
<name>A0A425XZD5_9BACT</name>
<keyword evidence="1" id="KW-1133">Transmembrane helix</keyword>
<dbReference type="PANTHER" id="PTHR30273:SF2">
    <property type="entry name" value="PROTEIN FECR"/>
    <property type="match status" value="1"/>
</dbReference>
<evidence type="ECO:0000313" key="4">
    <source>
        <dbReference type="EMBL" id="RRG20418.1"/>
    </source>
</evidence>
<feature type="transmembrane region" description="Helical" evidence="1">
    <location>
        <begin position="79"/>
        <end position="101"/>
    </location>
</feature>
<accession>A0A425XZD5</accession>
<keyword evidence="5" id="KW-1185">Reference proteome</keyword>
<dbReference type="InterPro" id="IPR006860">
    <property type="entry name" value="FecR"/>
</dbReference>
<evidence type="ECO:0000313" key="5">
    <source>
        <dbReference type="Proteomes" id="UP000285794"/>
    </source>
</evidence>
<feature type="domain" description="Protein FecR C-terminal" evidence="3">
    <location>
        <begin position="314"/>
        <end position="383"/>
    </location>
</feature>
<reference evidence="4 5" key="1">
    <citation type="submission" date="2018-07" db="EMBL/GenBank/DDBJ databases">
        <title>Draft genome sequence of Ancylomarina sp. M1P.</title>
        <authorList>
            <person name="Yadav S."/>
            <person name="Villanueva L."/>
            <person name="Damste J.S.S."/>
        </authorList>
    </citation>
    <scope>NUCLEOTIDE SEQUENCE [LARGE SCALE GENOMIC DNA]</scope>
    <source>
        <strain evidence="4 5">M1P</strain>
    </source>
</reference>
<dbReference type="Proteomes" id="UP000285794">
    <property type="component" value="Unassembled WGS sequence"/>
</dbReference>
<evidence type="ECO:0000256" key="1">
    <source>
        <dbReference type="SAM" id="Phobius"/>
    </source>
</evidence>
<keyword evidence="1" id="KW-0812">Transmembrane</keyword>
<dbReference type="InterPro" id="IPR012373">
    <property type="entry name" value="Ferrdict_sens_TM"/>
</dbReference>
<evidence type="ECO:0000259" key="3">
    <source>
        <dbReference type="Pfam" id="PF16344"/>
    </source>
</evidence>
<dbReference type="Gene3D" id="3.55.50.30">
    <property type="match status" value="1"/>
</dbReference>
<dbReference type="AlphaFoldDB" id="A0A425XZD5"/>
<keyword evidence="1" id="KW-0472">Membrane</keyword>
<comment type="caution">
    <text evidence="4">The sequence shown here is derived from an EMBL/GenBank/DDBJ whole genome shotgun (WGS) entry which is preliminary data.</text>
</comment>